<dbReference type="InterPro" id="IPR059176">
    <property type="entry name" value="UDP-X_N"/>
</dbReference>
<evidence type="ECO:0000256" key="1">
    <source>
        <dbReference type="ARBA" id="ARBA00001946"/>
    </source>
</evidence>
<organism evidence="4 5">
    <name type="scientific">Gynuella sunshinyii YC6258</name>
    <dbReference type="NCBI Taxonomy" id="1445510"/>
    <lineage>
        <taxon>Bacteria</taxon>
        <taxon>Pseudomonadati</taxon>
        <taxon>Pseudomonadota</taxon>
        <taxon>Gammaproteobacteria</taxon>
        <taxon>Oceanospirillales</taxon>
        <taxon>Saccharospirillaceae</taxon>
        <taxon>Gynuella</taxon>
    </lineage>
</organism>
<dbReference type="SUPFAM" id="SSF55811">
    <property type="entry name" value="Nudix"/>
    <property type="match status" value="1"/>
</dbReference>
<dbReference type="Pfam" id="PF12535">
    <property type="entry name" value="Nudix_N"/>
    <property type="match status" value="1"/>
</dbReference>
<keyword evidence="5" id="KW-1185">Reference proteome</keyword>
<dbReference type="KEGG" id="gsn:YC6258_05922"/>
<dbReference type="STRING" id="1445510.YC6258_05922"/>
<sequence>MNELETDMMNPWIEWVKQLQAVSQAGKAYSKDPYDLERFDSIADIAYQMFSHLSGAPVEQIQNLFMPETGYPTPKIDLRAGVIEDNKILLVREREDNCWTLPGGWADVSETPSHGVVREVLEESGYVVGQPRLVAIRDRAVHPYEPVFPFHIYKLFFICQLVSGKPVINTEISEIGFFEADQLPPLSRSRVLPEDIHMIFAHARESLPVIVD</sequence>
<evidence type="ECO:0000259" key="3">
    <source>
        <dbReference type="PROSITE" id="PS51462"/>
    </source>
</evidence>
<dbReference type="InterPro" id="IPR015797">
    <property type="entry name" value="NUDIX_hydrolase-like_dom_sf"/>
</dbReference>
<dbReference type="HOGENOM" id="CLU_082381_1_0_6"/>
<evidence type="ECO:0000313" key="5">
    <source>
        <dbReference type="Proteomes" id="UP000032266"/>
    </source>
</evidence>
<dbReference type="Gene3D" id="6.10.250.1120">
    <property type="match status" value="1"/>
</dbReference>
<dbReference type="PATRIC" id="fig|1445510.3.peg.5879"/>
<evidence type="ECO:0000313" key="4">
    <source>
        <dbReference type="EMBL" id="AJQ97946.1"/>
    </source>
</evidence>
<dbReference type="PROSITE" id="PS00893">
    <property type="entry name" value="NUDIX_BOX"/>
    <property type="match status" value="1"/>
</dbReference>
<evidence type="ECO:0000256" key="2">
    <source>
        <dbReference type="ARBA" id="ARBA00022801"/>
    </source>
</evidence>
<proteinExistence type="predicted"/>
<dbReference type="InterPro" id="IPR000086">
    <property type="entry name" value="NUDIX_hydrolase_dom"/>
</dbReference>
<name>A0A0C5VUY3_9GAMM</name>
<accession>A0A0C5VUY3</accession>
<dbReference type="PROSITE" id="PS51462">
    <property type="entry name" value="NUDIX"/>
    <property type="match status" value="1"/>
</dbReference>
<dbReference type="PANTHER" id="PTHR43046">
    <property type="entry name" value="GDP-MANNOSE MANNOSYL HYDROLASE"/>
    <property type="match status" value="1"/>
</dbReference>
<dbReference type="Proteomes" id="UP000032266">
    <property type="component" value="Chromosome"/>
</dbReference>
<dbReference type="GO" id="GO:0016787">
    <property type="term" value="F:hydrolase activity"/>
    <property type="evidence" value="ECO:0007669"/>
    <property type="project" value="UniProtKB-KW"/>
</dbReference>
<keyword evidence="2" id="KW-0378">Hydrolase</keyword>
<reference evidence="4 5" key="1">
    <citation type="submission" date="2014-01" db="EMBL/GenBank/DDBJ databases">
        <title>Full genme sequencing of cellulolytic bacterium Gynuella sunshinyii YC6258T gen. nov., sp. nov.</title>
        <authorList>
            <person name="Khan H."/>
            <person name="Chung E.J."/>
            <person name="Chung Y.R."/>
        </authorList>
    </citation>
    <scope>NUCLEOTIDE SEQUENCE [LARGE SCALE GENOMIC DNA]</scope>
    <source>
        <strain evidence="4 5">YC6258</strain>
    </source>
</reference>
<dbReference type="PANTHER" id="PTHR43046:SF16">
    <property type="entry name" value="ADP-RIBOSE PYROPHOSPHATASE YJHB-RELATED"/>
    <property type="match status" value="1"/>
</dbReference>
<comment type="cofactor">
    <cofactor evidence="1">
        <name>Mg(2+)</name>
        <dbReference type="ChEBI" id="CHEBI:18420"/>
    </cofactor>
</comment>
<dbReference type="Gene3D" id="3.90.79.10">
    <property type="entry name" value="Nucleoside Triphosphate Pyrophosphohydrolase"/>
    <property type="match status" value="1"/>
</dbReference>
<protein>
    <submittedName>
        <fullName evidence="4">ADP-ribose pyrophosphatase</fullName>
    </submittedName>
</protein>
<dbReference type="CDD" id="cd04672">
    <property type="entry name" value="NUDIX_CDP-Chase_like"/>
    <property type="match status" value="1"/>
</dbReference>
<gene>
    <name evidence="4" type="ORF">YC6258_05922</name>
</gene>
<dbReference type="InterPro" id="IPR020084">
    <property type="entry name" value="NUDIX_hydrolase_CS"/>
</dbReference>
<dbReference type="Pfam" id="PF00293">
    <property type="entry name" value="NUDIX"/>
    <property type="match status" value="1"/>
</dbReference>
<dbReference type="EMBL" id="CP007142">
    <property type="protein sequence ID" value="AJQ97946.1"/>
    <property type="molecule type" value="Genomic_DNA"/>
</dbReference>
<dbReference type="AlphaFoldDB" id="A0A0C5VUY3"/>
<feature type="domain" description="Nudix hydrolase" evidence="3">
    <location>
        <begin position="69"/>
        <end position="200"/>
    </location>
</feature>